<keyword evidence="2" id="KW-0472">Membrane</keyword>
<comment type="caution">
    <text evidence="3">The sequence shown here is derived from an EMBL/GenBank/DDBJ whole genome shotgun (WGS) entry which is preliminary data.</text>
</comment>
<dbReference type="Proteomes" id="UP000821866">
    <property type="component" value="Chromosome 1"/>
</dbReference>
<organism evidence="3 4">
    <name type="scientific">Rhipicephalus microplus</name>
    <name type="common">Cattle tick</name>
    <name type="synonym">Boophilus microplus</name>
    <dbReference type="NCBI Taxonomy" id="6941"/>
    <lineage>
        <taxon>Eukaryota</taxon>
        <taxon>Metazoa</taxon>
        <taxon>Ecdysozoa</taxon>
        <taxon>Arthropoda</taxon>
        <taxon>Chelicerata</taxon>
        <taxon>Arachnida</taxon>
        <taxon>Acari</taxon>
        <taxon>Parasitiformes</taxon>
        <taxon>Ixodida</taxon>
        <taxon>Ixodoidea</taxon>
        <taxon>Ixodidae</taxon>
        <taxon>Rhipicephalinae</taxon>
        <taxon>Rhipicephalus</taxon>
        <taxon>Boophilus</taxon>
    </lineage>
</organism>
<keyword evidence="4" id="KW-1185">Reference proteome</keyword>
<reference evidence="3" key="1">
    <citation type="journal article" date="2020" name="Cell">
        <title>Large-Scale Comparative Analyses of Tick Genomes Elucidate Their Genetic Diversity and Vector Capacities.</title>
        <authorList>
            <consortium name="Tick Genome and Microbiome Consortium (TIGMIC)"/>
            <person name="Jia N."/>
            <person name="Wang J."/>
            <person name="Shi W."/>
            <person name="Du L."/>
            <person name="Sun Y."/>
            <person name="Zhan W."/>
            <person name="Jiang J.F."/>
            <person name="Wang Q."/>
            <person name="Zhang B."/>
            <person name="Ji P."/>
            <person name="Bell-Sakyi L."/>
            <person name="Cui X.M."/>
            <person name="Yuan T.T."/>
            <person name="Jiang B.G."/>
            <person name="Yang W.F."/>
            <person name="Lam T.T."/>
            <person name="Chang Q.C."/>
            <person name="Ding S.J."/>
            <person name="Wang X.J."/>
            <person name="Zhu J.G."/>
            <person name="Ruan X.D."/>
            <person name="Zhao L."/>
            <person name="Wei J.T."/>
            <person name="Ye R.Z."/>
            <person name="Que T.C."/>
            <person name="Du C.H."/>
            <person name="Zhou Y.H."/>
            <person name="Cheng J.X."/>
            <person name="Dai P.F."/>
            <person name="Guo W.B."/>
            <person name="Han X.H."/>
            <person name="Huang E.J."/>
            <person name="Li L.F."/>
            <person name="Wei W."/>
            <person name="Gao Y.C."/>
            <person name="Liu J.Z."/>
            <person name="Shao H.Z."/>
            <person name="Wang X."/>
            <person name="Wang C.C."/>
            <person name="Yang T.C."/>
            <person name="Huo Q.B."/>
            <person name="Li W."/>
            <person name="Chen H.Y."/>
            <person name="Chen S.E."/>
            <person name="Zhou L.G."/>
            <person name="Ni X.B."/>
            <person name="Tian J.H."/>
            <person name="Sheng Y."/>
            <person name="Liu T."/>
            <person name="Pan Y.S."/>
            <person name="Xia L.Y."/>
            <person name="Li J."/>
            <person name="Zhao F."/>
            <person name="Cao W.C."/>
        </authorList>
    </citation>
    <scope>NUCLEOTIDE SEQUENCE</scope>
    <source>
        <strain evidence="3">Rmic-2018</strain>
    </source>
</reference>
<keyword evidence="2" id="KW-0812">Transmembrane</keyword>
<gene>
    <name evidence="3" type="ORF">HPB51_025852</name>
</gene>
<sequence length="255" mass="28374">MATQARQQQLDVAGPTFRGPNPNRAATRRFLQRTSTTAAGGTTAIVVSLIVYFSMHKGLRPQHRPQPAEQMLDGGTTTSEHCAWESDHIGSLLASRAAYGTACQDFYAFTCERDRGHSPIEQSIVRASKHVANSKLRRGRNATEIAAVLYASCMSSLALPKVSVRRNAKAISTALKVKMNNALKKLDTPVAILEAQAFLSREYFPSIFTFWRDPNRAGEHFLNLREPLSTFLDYNAIVEAFLAACRRSARDRRWC</sequence>
<feature type="compositionally biased region" description="Polar residues" evidence="1">
    <location>
        <begin position="1"/>
        <end position="10"/>
    </location>
</feature>
<feature type="transmembrane region" description="Helical" evidence="2">
    <location>
        <begin position="37"/>
        <end position="55"/>
    </location>
</feature>
<evidence type="ECO:0000256" key="2">
    <source>
        <dbReference type="SAM" id="Phobius"/>
    </source>
</evidence>
<evidence type="ECO:0000313" key="3">
    <source>
        <dbReference type="EMBL" id="KAH8042800.1"/>
    </source>
</evidence>
<dbReference type="EMBL" id="JABSTU010000001">
    <property type="protein sequence ID" value="KAH8042800.1"/>
    <property type="molecule type" value="Genomic_DNA"/>
</dbReference>
<reference evidence="3" key="2">
    <citation type="submission" date="2021-09" db="EMBL/GenBank/DDBJ databases">
        <authorList>
            <person name="Jia N."/>
            <person name="Wang J."/>
            <person name="Shi W."/>
            <person name="Du L."/>
            <person name="Sun Y."/>
            <person name="Zhan W."/>
            <person name="Jiang J."/>
            <person name="Wang Q."/>
            <person name="Zhang B."/>
            <person name="Ji P."/>
            <person name="Sakyi L.B."/>
            <person name="Cui X."/>
            <person name="Yuan T."/>
            <person name="Jiang B."/>
            <person name="Yang W."/>
            <person name="Lam T.T.-Y."/>
            <person name="Chang Q."/>
            <person name="Ding S."/>
            <person name="Wang X."/>
            <person name="Zhu J."/>
            <person name="Ruan X."/>
            <person name="Zhao L."/>
            <person name="Wei J."/>
            <person name="Que T."/>
            <person name="Du C."/>
            <person name="Cheng J."/>
            <person name="Dai P."/>
            <person name="Han X."/>
            <person name="Huang E."/>
            <person name="Gao Y."/>
            <person name="Liu J."/>
            <person name="Shao H."/>
            <person name="Ye R."/>
            <person name="Li L."/>
            <person name="Wei W."/>
            <person name="Wang X."/>
            <person name="Wang C."/>
            <person name="Huo Q."/>
            <person name="Li W."/>
            <person name="Guo W."/>
            <person name="Chen H."/>
            <person name="Chen S."/>
            <person name="Zhou L."/>
            <person name="Zhou L."/>
            <person name="Ni X."/>
            <person name="Tian J."/>
            <person name="Zhou Y."/>
            <person name="Sheng Y."/>
            <person name="Liu T."/>
            <person name="Pan Y."/>
            <person name="Xia L."/>
            <person name="Li J."/>
            <person name="Zhao F."/>
            <person name="Cao W."/>
        </authorList>
    </citation>
    <scope>NUCLEOTIDE SEQUENCE</scope>
    <source>
        <strain evidence="3">Rmic-2018</strain>
        <tissue evidence="3">Larvae</tissue>
    </source>
</reference>
<evidence type="ECO:0000256" key="1">
    <source>
        <dbReference type="SAM" id="MobiDB-lite"/>
    </source>
</evidence>
<dbReference type="AlphaFoldDB" id="A0A9J6FAZ8"/>
<keyword evidence="2" id="KW-1133">Transmembrane helix</keyword>
<feature type="region of interest" description="Disordered" evidence="1">
    <location>
        <begin position="1"/>
        <end position="24"/>
    </location>
</feature>
<proteinExistence type="predicted"/>
<accession>A0A9J6FAZ8</accession>
<protein>
    <submittedName>
        <fullName evidence="3">Uncharacterized protein</fullName>
    </submittedName>
</protein>
<evidence type="ECO:0000313" key="4">
    <source>
        <dbReference type="Proteomes" id="UP000821866"/>
    </source>
</evidence>
<name>A0A9J6FAZ8_RHIMP</name>